<protein>
    <recommendedName>
        <fullName evidence="3">HPr kinase/phosphorylase C-terminal domain-containing protein</fullName>
    </recommendedName>
</protein>
<evidence type="ECO:0000313" key="1">
    <source>
        <dbReference type="EMBL" id="TQV85354.1"/>
    </source>
</evidence>
<proteinExistence type="predicted"/>
<accession>A0A545U7C0</accession>
<dbReference type="InterPro" id="IPR027417">
    <property type="entry name" value="P-loop_NTPase"/>
</dbReference>
<dbReference type="AlphaFoldDB" id="A0A545U7C0"/>
<reference evidence="1 2" key="1">
    <citation type="submission" date="2019-07" db="EMBL/GenBank/DDBJ databases">
        <title>Draft genome for Aliikangiella sp. M105.</title>
        <authorList>
            <person name="Wang G."/>
        </authorList>
    </citation>
    <scope>NUCLEOTIDE SEQUENCE [LARGE SCALE GENOMIC DNA]</scope>
    <source>
        <strain evidence="1 2">M105</strain>
    </source>
</reference>
<dbReference type="RefSeq" id="WP_142933031.1">
    <property type="nucleotide sequence ID" value="NZ_ML660168.1"/>
</dbReference>
<dbReference type="Proteomes" id="UP000315439">
    <property type="component" value="Unassembled WGS sequence"/>
</dbReference>
<keyword evidence="2" id="KW-1185">Reference proteome</keyword>
<dbReference type="Gene3D" id="3.40.50.300">
    <property type="entry name" value="P-loop containing nucleotide triphosphate hydrolases"/>
    <property type="match status" value="1"/>
</dbReference>
<dbReference type="EMBL" id="VIKS01000012">
    <property type="protein sequence ID" value="TQV85354.1"/>
    <property type="molecule type" value="Genomic_DNA"/>
</dbReference>
<sequence>MRQYNAFGLNIASEFELPSLISTSFKKADVCIRKGSVCKKGLKNPWRTRPFCQQAPSEIWLHVPEVARFYITRGNEVIVEPCMNSDQQSVRLFILGSCLGAVMHQRNRLVIHGNAIRIGDSCVIFAGKSGTGKSTLAAAFYQRGYEVLADDLSVIDQQLNVQPSYPQIKLWHDTVEKLGLDICELNKIRLQIDKYAYPMAERFCQKPLPVRAVYVLNNHRNDQILFQAIEGGDKLPPLKNHTYRRGYIDGLGIQAQHFKLCSQLANQIEMTRVTRPSHKFEIDRLVESIEADLRGKVLAA</sequence>
<comment type="caution">
    <text evidence="1">The sequence shown here is derived from an EMBL/GenBank/DDBJ whole genome shotgun (WGS) entry which is preliminary data.</text>
</comment>
<gene>
    <name evidence="1" type="ORF">FLL46_19500</name>
</gene>
<name>A0A545U7C0_9GAMM</name>
<dbReference type="OrthoDB" id="3213869at2"/>
<dbReference type="SUPFAM" id="SSF53795">
    <property type="entry name" value="PEP carboxykinase-like"/>
    <property type="match status" value="1"/>
</dbReference>
<evidence type="ECO:0008006" key="3">
    <source>
        <dbReference type="Google" id="ProtNLM"/>
    </source>
</evidence>
<organism evidence="1 2">
    <name type="scientific">Aliikangiella coralliicola</name>
    <dbReference type="NCBI Taxonomy" id="2592383"/>
    <lineage>
        <taxon>Bacteria</taxon>
        <taxon>Pseudomonadati</taxon>
        <taxon>Pseudomonadota</taxon>
        <taxon>Gammaproteobacteria</taxon>
        <taxon>Oceanospirillales</taxon>
        <taxon>Pleioneaceae</taxon>
        <taxon>Aliikangiella</taxon>
    </lineage>
</organism>
<evidence type="ECO:0000313" key="2">
    <source>
        <dbReference type="Proteomes" id="UP000315439"/>
    </source>
</evidence>